<comment type="caution">
    <text evidence="4">The sequence shown here is derived from an EMBL/GenBank/DDBJ whole genome shotgun (WGS) entry which is preliminary data.</text>
</comment>
<dbReference type="RefSeq" id="WP_189608816.1">
    <property type="nucleotide sequence ID" value="NZ_BMXR01000005.1"/>
</dbReference>
<dbReference type="InterPro" id="IPR027417">
    <property type="entry name" value="P-loop_NTPase"/>
</dbReference>
<dbReference type="SUPFAM" id="SSF52540">
    <property type="entry name" value="P-loop containing nucleoside triphosphate hydrolases"/>
    <property type="match status" value="1"/>
</dbReference>
<feature type="region of interest" description="Disordered" evidence="2">
    <location>
        <begin position="420"/>
        <end position="448"/>
    </location>
</feature>
<evidence type="ECO:0000313" key="5">
    <source>
        <dbReference type="Proteomes" id="UP000626148"/>
    </source>
</evidence>
<feature type="coiled-coil region" evidence="1">
    <location>
        <begin position="459"/>
        <end position="500"/>
    </location>
</feature>
<proteinExistence type="predicted"/>
<evidence type="ECO:0000313" key="4">
    <source>
        <dbReference type="EMBL" id="GGX55367.1"/>
    </source>
</evidence>
<dbReference type="Proteomes" id="UP000626148">
    <property type="component" value="Unassembled WGS sequence"/>
</dbReference>
<organism evidence="4 5">
    <name type="scientific">Saccharospirillum salsuginis</name>
    <dbReference type="NCBI Taxonomy" id="418750"/>
    <lineage>
        <taxon>Bacteria</taxon>
        <taxon>Pseudomonadati</taxon>
        <taxon>Pseudomonadota</taxon>
        <taxon>Gammaproteobacteria</taxon>
        <taxon>Oceanospirillales</taxon>
        <taxon>Saccharospirillaceae</taxon>
        <taxon>Saccharospirillum</taxon>
    </lineage>
</organism>
<dbReference type="Pfam" id="PF13476">
    <property type="entry name" value="AAA_23"/>
    <property type="match status" value="1"/>
</dbReference>
<feature type="compositionally biased region" description="Basic and acidic residues" evidence="2">
    <location>
        <begin position="420"/>
        <end position="429"/>
    </location>
</feature>
<feature type="coiled-coil region" evidence="1">
    <location>
        <begin position="681"/>
        <end position="736"/>
    </location>
</feature>
<evidence type="ECO:0000259" key="3">
    <source>
        <dbReference type="Pfam" id="PF13476"/>
    </source>
</evidence>
<dbReference type="Gene3D" id="3.40.50.300">
    <property type="entry name" value="P-loop containing nucleotide triphosphate hydrolases"/>
    <property type="match status" value="2"/>
</dbReference>
<dbReference type="Pfam" id="PF13558">
    <property type="entry name" value="SbcC_Walker_B"/>
    <property type="match status" value="1"/>
</dbReference>
<dbReference type="SUPFAM" id="SSF57997">
    <property type="entry name" value="Tropomyosin"/>
    <property type="match status" value="1"/>
</dbReference>
<sequence length="1028" mass="116143">MKPLHLHIQAFGPFAEAVDIDFTAFGENALFLINGPTGAGKSTLLDALCFALYGETTGGNREREATSMRCDQASDDLETRIHLDFLLGDTVYHLERTPTQTVAKKRGEGTTTRQTDAHVWKVPAKDWTGEFNEEEADYLSLKGVREVNDWVLDLTGLSAEQFRQVMVLPQGKFRELLLASSSEREAIFSQLFQTHIYSAIETRLKDKANTIKRDRERMADKLSAYLQSAEAESPAELEAQIQALAPRVSEAKALLDAATRAATDAQRRLDAGQALKQQFEQLAQARNDLATLEGQGDAIRALDTDIQRARQAQTLVPAFEVQEQRREQVRREHSALERVTADCERLTQEVREAEARRKAAEADWRQLDTLKTERTTLEGHRDRLAELTQARQRETEASQAAEHASQAYDAFNQRREALKRERQTLESRQAELQADLKPQAERQQQRANLERYGKLKRVWQDADTEAKRLEQALKMLDQRLVDANTRFEQLKNHATRLEIRWHQGQAAELAATLVDGEPCPVCGSEAHPRPAAADGDDRVTREAVAEARQQQDAQWREVTQLQTERAEQTQAMRHARQRADDQLPELGDYIDWTLDDLRDEYRRLDQACKTLDQTARQLEDTGKRLTDVRGQLDDLDRQEADHRKRRDTALADQASASQAVRSLEQAVPEQWRVPDTLETRLRELNRRIDTIQQTYEQAQSRHTELSEALAGKQASRTDLSNRLDRAKQESEDAQSHWADALNRSDFDSKAAFRQARLDEDAIGERQARIDTYHQQRSERIGVIDSLTGSLKDQTEPDLDQLQQHLNAATQEQKVATDAFEQLRFEHTTKEKALKNLGDARKALDELDHQYGLYGTLADVASGANGQRINLQRFVLSVLLDDVLIEATQRLSRMSKGRYTLLRKRDRTKGNRASGLDLDVEDAYTGKTRPVNTLSGGESFMAALSLALGLSDVVQAYAGGIRLDTLFIDEGFGSLDPDALDLAIETLMDLRANGRTVGIISHVTELKEQMPQRIDVVSDQQGSKVKVVA</sequence>
<dbReference type="PANTHER" id="PTHR32114">
    <property type="entry name" value="ABC TRANSPORTER ABCH.3"/>
    <property type="match status" value="1"/>
</dbReference>
<feature type="region of interest" description="Disordered" evidence="2">
    <location>
        <begin position="629"/>
        <end position="663"/>
    </location>
</feature>
<name>A0A918K9S3_9GAMM</name>
<dbReference type="EMBL" id="BMXR01000005">
    <property type="protein sequence ID" value="GGX55367.1"/>
    <property type="molecule type" value="Genomic_DNA"/>
</dbReference>
<feature type="coiled-coil region" evidence="1">
    <location>
        <begin position="248"/>
        <end position="295"/>
    </location>
</feature>
<dbReference type="PANTHER" id="PTHR32114:SF2">
    <property type="entry name" value="ABC TRANSPORTER ABCH.3"/>
    <property type="match status" value="1"/>
</dbReference>
<feature type="coiled-coil region" evidence="1">
    <location>
        <begin position="798"/>
        <end position="849"/>
    </location>
</feature>
<accession>A0A918K9S3</accession>
<keyword evidence="1" id="KW-0175">Coiled coil</keyword>
<evidence type="ECO:0000256" key="2">
    <source>
        <dbReference type="SAM" id="MobiDB-lite"/>
    </source>
</evidence>
<reference evidence="4" key="1">
    <citation type="journal article" date="2014" name="Int. J. Syst. Evol. Microbiol.">
        <title>Complete genome sequence of Corynebacterium casei LMG S-19264T (=DSM 44701T), isolated from a smear-ripened cheese.</title>
        <authorList>
            <consortium name="US DOE Joint Genome Institute (JGI-PGF)"/>
            <person name="Walter F."/>
            <person name="Albersmeier A."/>
            <person name="Kalinowski J."/>
            <person name="Ruckert C."/>
        </authorList>
    </citation>
    <scope>NUCLEOTIDE SEQUENCE</scope>
    <source>
        <strain evidence="4">KCTC 22169</strain>
    </source>
</reference>
<reference evidence="4" key="2">
    <citation type="submission" date="2020-09" db="EMBL/GenBank/DDBJ databases">
        <authorList>
            <person name="Sun Q."/>
            <person name="Kim S."/>
        </authorList>
    </citation>
    <scope>NUCLEOTIDE SEQUENCE</scope>
    <source>
        <strain evidence="4">KCTC 22169</strain>
    </source>
</reference>
<dbReference type="InterPro" id="IPR038729">
    <property type="entry name" value="Rad50/SbcC_AAA"/>
</dbReference>
<evidence type="ECO:0000256" key="1">
    <source>
        <dbReference type="SAM" id="Coils"/>
    </source>
</evidence>
<dbReference type="GO" id="GO:0016887">
    <property type="term" value="F:ATP hydrolysis activity"/>
    <property type="evidence" value="ECO:0007669"/>
    <property type="project" value="InterPro"/>
</dbReference>
<gene>
    <name evidence="4" type="primary">sbcC</name>
    <name evidence="4" type="ORF">GCM10007392_23790</name>
</gene>
<keyword evidence="5" id="KW-1185">Reference proteome</keyword>
<feature type="domain" description="Rad50/SbcC-type AAA" evidence="3">
    <location>
        <begin position="6"/>
        <end position="227"/>
    </location>
</feature>
<feature type="compositionally biased region" description="Basic and acidic residues" evidence="2">
    <location>
        <begin position="629"/>
        <end position="642"/>
    </location>
</feature>
<feature type="compositionally biased region" description="Basic and acidic residues" evidence="2">
    <location>
        <begin position="438"/>
        <end position="448"/>
    </location>
</feature>
<dbReference type="GO" id="GO:0006302">
    <property type="term" value="P:double-strand break repair"/>
    <property type="evidence" value="ECO:0007669"/>
    <property type="project" value="InterPro"/>
</dbReference>
<protein>
    <submittedName>
        <fullName evidence="4">Nuclease SbcCD subunit C</fullName>
    </submittedName>
</protein>
<dbReference type="AlphaFoldDB" id="A0A918K9S3"/>